<evidence type="ECO:0000313" key="1">
    <source>
        <dbReference type="EMBL" id="PWJ42682.1"/>
    </source>
</evidence>
<evidence type="ECO:0000313" key="2">
    <source>
        <dbReference type="Proteomes" id="UP000245535"/>
    </source>
</evidence>
<proteinExistence type="predicted"/>
<accession>A0A315ZBK3</accession>
<dbReference type="RefSeq" id="WP_109616813.1">
    <property type="nucleotide sequence ID" value="NZ_QGDO01000002.1"/>
</dbReference>
<name>A0A315ZBK3_SEDFL</name>
<dbReference type="EMBL" id="QGDO01000002">
    <property type="protein sequence ID" value="PWJ42682.1"/>
    <property type="molecule type" value="Genomic_DNA"/>
</dbReference>
<reference evidence="1 2" key="1">
    <citation type="submission" date="2018-03" db="EMBL/GenBank/DDBJ databases">
        <title>Genomic Encyclopedia of Archaeal and Bacterial Type Strains, Phase II (KMG-II): from individual species to whole genera.</title>
        <authorList>
            <person name="Goeker M."/>
        </authorList>
    </citation>
    <scope>NUCLEOTIDE SEQUENCE [LARGE SCALE GENOMIC DNA]</scope>
    <source>
        <strain evidence="1 2">DSM 28229</strain>
    </source>
</reference>
<protein>
    <recommendedName>
        <fullName evidence="3">Lipoprotein</fullName>
    </recommendedName>
</protein>
<sequence>MKIKSLFIISICILLFACEEKSKQQPITEGTYIGTFSRNGTYSNVSLTLRGGEFSGESDLLKFPAICVGRYIVRDNSIIEFIDDCVWTADFDWRLILYGEWKYSYENDILIIVNSIGDKYTLTKK</sequence>
<dbReference type="Proteomes" id="UP000245535">
    <property type="component" value="Unassembled WGS sequence"/>
</dbReference>
<organism evidence="1 2">
    <name type="scientific">Sediminitomix flava</name>
    <dbReference type="NCBI Taxonomy" id="379075"/>
    <lineage>
        <taxon>Bacteria</taxon>
        <taxon>Pseudomonadati</taxon>
        <taxon>Bacteroidota</taxon>
        <taxon>Cytophagia</taxon>
        <taxon>Cytophagales</taxon>
        <taxon>Flammeovirgaceae</taxon>
        <taxon>Sediminitomix</taxon>
    </lineage>
</organism>
<dbReference type="OrthoDB" id="708590at2"/>
<evidence type="ECO:0008006" key="3">
    <source>
        <dbReference type="Google" id="ProtNLM"/>
    </source>
</evidence>
<dbReference type="AlphaFoldDB" id="A0A315ZBK3"/>
<gene>
    <name evidence="1" type="ORF">BC781_102227</name>
</gene>
<comment type="caution">
    <text evidence="1">The sequence shown here is derived from an EMBL/GenBank/DDBJ whole genome shotgun (WGS) entry which is preliminary data.</text>
</comment>
<keyword evidence="2" id="KW-1185">Reference proteome</keyword>
<dbReference type="PROSITE" id="PS51257">
    <property type="entry name" value="PROKAR_LIPOPROTEIN"/>
    <property type="match status" value="1"/>
</dbReference>